<feature type="repeat" description="WD" evidence="3">
    <location>
        <begin position="784"/>
        <end position="816"/>
    </location>
</feature>
<evidence type="ECO:0000256" key="1">
    <source>
        <dbReference type="ARBA" id="ARBA00022574"/>
    </source>
</evidence>
<keyword evidence="1 3" id="KW-0853">WD repeat</keyword>
<evidence type="ECO:0008006" key="6">
    <source>
        <dbReference type="Google" id="ProtNLM"/>
    </source>
</evidence>
<name>A0ABP6W3I2_9ACTN</name>
<evidence type="ECO:0000313" key="5">
    <source>
        <dbReference type="Proteomes" id="UP001500707"/>
    </source>
</evidence>
<organism evidence="4 5">
    <name type="scientific">Streptomyces osmaniensis</name>
    <dbReference type="NCBI Taxonomy" id="593134"/>
    <lineage>
        <taxon>Bacteria</taxon>
        <taxon>Bacillati</taxon>
        <taxon>Actinomycetota</taxon>
        <taxon>Actinomycetes</taxon>
        <taxon>Kitasatosporales</taxon>
        <taxon>Streptomycetaceae</taxon>
        <taxon>Streptomyces</taxon>
    </lineage>
</organism>
<keyword evidence="2" id="KW-0677">Repeat</keyword>
<proteinExistence type="predicted"/>
<feature type="repeat" description="WD" evidence="3">
    <location>
        <begin position="655"/>
        <end position="687"/>
    </location>
</feature>
<evidence type="ECO:0000313" key="4">
    <source>
        <dbReference type="EMBL" id="GAA3543919.1"/>
    </source>
</evidence>
<accession>A0ABP6W3I2</accession>
<reference evidence="5" key="1">
    <citation type="journal article" date="2019" name="Int. J. Syst. Evol. Microbiol.">
        <title>The Global Catalogue of Microorganisms (GCM) 10K type strain sequencing project: providing services to taxonomists for standard genome sequencing and annotation.</title>
        <authorList>
            <consortium name="The Broad Institute Genomics Platform"/>
            <consortium name="The Broad Institute Genome Sequencing Center for Infectious Disease"/>
            <person name="Wu L."/>
            <person name="Ma J."/>
        </authorList>
    </citation>
    <scope>NUCLEOTIDE SEQUENCE [LARGE SCALE GENOMIC DNA]</scope>
    <source>
        <strain evidence="5">JCM 17656</strain>
    </source>
</reference>
<dbReference type="SMART" id="SM00320">
    <property type="entry name" value="WD40"/>
    <property type="match status" value="9"/>
</dbReference>
<dbReference type="PROSITE" id="PS50082">
    <property type="entry name" value="WD_REPEATS_2"/>
    <property type="match status" value="2"/>
</dbReference>
<dbReference type="EMBL" id="BAABCE010000005">
    <property type="protein sequence ID" value="GAA3543919.1"/>
    <property type="molecule type" value="Genomic_DNA"/>
</dbReference>
<dbReference type="Pfam" id="PF13365">
    <property type="entry name" value="Trypsin_2"/>
    <property type="match status" value="1"/>
</dbReference>
<keyword evidence="5" id="KW-1185">Reference proteome</keyword>
<dbReference type="PANTHER" id="PTHR19848:SF0">
    <property type="entry name" value="NOTCHLESS PROTEIN HOMOLOG 1"/>
    <property type="match status" value="1"/>
</dbReference>
<dbReference type="InterPro" id="IPR036322">
    <property type="entry name" value="WD40_repeat_dom_sf"/>
</dbReference>
<sequence>MSGRTVLTAAHAVMGAETVWVRGRDKRRREAHVDPLHVGDPESVDLALIELDEDTGFPALMAAAVDRSSAVPEVIDRCHTVGYPAFKERTTQGSAVRDTVGVGGHISVLASLVSDMLTLQVTASPRSLPQHGQPLVQSEWSGMSGAPVWAGEYLIGVVTEHAAREGTSALTVTPLTHLERLDNAGVWWPKLGVEGVAGLTRLPALSGERRRPAYTATLRDIHARTPLLLNREHELADIAAFAVGDQGYRWMVGDAWAGKTSLAAEVVLGAMPPQVRVVAYFLSRREADADSGHFLAAVVPQLAYLLDEDPPDPDLHVFRALWERATAWAAQHDRHLLLVVDALDEDLQPQGSPSVAALLPTLAGGAAHVLVTSRPHPELPTDLAVDHPLRDVTAVPLRQSSQARAVEQRARQEIEELVRGDNPQADLAVEVLGLLAAASGPLAVDDLTVLTGQRPRTIRRFVTERAARSLQPVGADGERRYQFAHAALLDYCANGEDTGEPEFQSRILQWARDWEVHGWPIDTTPRYLMDSYPTVLAALDRDEFHALVTDIGWQDTTVRSIGVDAVLPHMRNARIVTQAGSSITEKLIVAQAHNLRHPLPVERPGYVVGQLIMQAQLDNASATERRGRERLKVLDQQVPFPLWARRTNPALAYELGSHPDGVSALTVLPNGRIATAGGARGRLLLWDPTLPGSRPRELGEHSLNVTAMTSTPDNVIVTATAAGRVYLWSQVSKDAPDAEFTARAGSVAHLVVLADGGRVVSTTREAGPLLVWDLDSPGKSPLRLRRHNDSVDAVIALPDGRVLTASGPEGRLDIWEPHGGQLDNPPVRLGSHGDRITGMTLLRDGVLATVGRHEGQVLLWEALEPGTTPFELNRHGDHTDMVHAAAAMTPSELVTASGPEGRLLVWLFASMTHSIGPWGRKIDWNSMRFYREPVPFGFHGEAVRQLSGIAGDRLITAGRDGGKLLGWDNTFRYRYRRATYHEPIDALATLPDGQLISASRWGGDLLLWDPADGRRQPVKMGSTGHHVDALAVLPDGHVVTQSVAETGALKELLIWEPTNPEEPPRSLGYAGTHAVPLTILPTGHVVTAGGRLGLAVWDPDRPGSDPAIVGRLGEPVDHLLPVSTHHVITASGDDGQLLLWDLTTADDPFELGRLGRKVKLMLALTETTLLTVGVGPGDLYLWDLTEPFPHPTHLGRHGRDVTAVALGNGRFVTGGDSDHVRVWERGGRSTVLCAAGSIRALAIAPADDGHHVFLASDLGGLSAWRVPALWF</sequence>
<comment type="caution">
    <text evidence="4">The sequence shown here is derived from an EMBL/GenBank/DDBJ whole genome shotgun (WGS) entry which is preliminary data.</text>
</comment>
<dbReference type="Proteomes" id="UP001500707">
    <property type="component" value="Unassembled WGS sequence"/>
</dbReference>
<dbReference type="InterPro" id="IPR009003">
    <property type="entry name" value="Peptidase_S1_PA"/>
</dbReference>
<dbReference type="Gene3D" id="2.40.10.120">
    <property type="match status" value="1"/>
</dbReference>
<gene>
    <name evidence="4" type="ORF">GCM10022295_27280</name>
</gene>
<dbReference type="SUPFAM" id="SSF50978">
    <property type="entry name" value="WD40 repeat-like"/>
    <property type="match status" value="2"/>
</dbReference>
<dbReference type="InterPro" id="IPR015943">
    <property type="entry name" value="WD40/YVTN_repeat-like_dom_sf"/>
</dbReference>
<evidence type="ECO:0000256" key="3">
    <source>
        <dbReference type="PROSITE-ProRule" id="PRU00221"/>
    </source>
</evidence>
<evidence type="ECO:0000256" key="2">
    <source>
        <dbReference type="ARBA" id="ARBA00022737"/>
    </source>
</evidence>
<dbReference type="InterPro" id="IPR001680">
    <property type="entry name" value="WD40_rpt"/>
</dbReference>
<dbReference type="Gene3D" id="2.130.10.10">
    <property type="entry name" value="YVTN repeat-like/Quinoprotein amine dehydrogenase"/>
    <property type="match status" value="3"/>
</dbReference>
<dbReference type="PANTHER" id="PTHR19848">
    <property type="entry name" value="WD40 REPEAT PROTEIN"/>
    <property type="match status" value="1"/>
</dbReference>
<dbReference type="SUPFAM" id="SSF50494">
    <property type="entry name" value="Trypsin-like serine proteases"/>
    <property type="match status" value="1"/>
</dbReference>
<protein>
    <recommendedName>
        <fullName evidence="6">WD40 repeat protein</fullName>
    </recommendedName>
</protein>